<feature type="compositionally biased region" description="Basic and acidic residues" evidence="6">
    <location>
        <begin position="201"/>
        <end position="211"/>
    </location>
</feature>
<dbReference type="Pfam" id="PF07690">
    <property type="entry name" value="MFS_1"/>
    <property type="match status" value="1"/>
</dbReference>
<keyword evidence="3 7" id="KW-0812">Transmembrane</keyword>
<protein>
    <submittedName>
        <fullName evidence="8">Oxalate:formate antiporter</fullName>
    </submittedName>
</protein>
<feature type="transmembrane region" description="Helical" evidence="7">
    <location>
        <begin position="121"/>
        <end position="143"/>
    </location>
</feature>
<organism evidence="8 9">
    <name type="scientific">Plakobranchus ocellatus</name>
    <dbReference type="NCBI Taxonomy" id="259542"/>
    <lineage>
        <taxon>Eukaryota</taxon>
        <taxon>Metazoa</taxon>
        <taxon>Spiralia</taxon>
        <taxon>Lophotrochozoa</taxon>
        <taxon>Mollusca</taxon>
        <taxon>Gastropoda</taxon>
        <taxon>Heterobranchia</taxon>
        <taxon>Euthyneura</taxon>
        <taxon>Panpulmonata</taxon>
        <taxon>Sacoglossa</taxon>
        <taxon>Placobranchoidea</taxon>
        <taxon>Plakobranchidae</taxon>
        <taxon>Plakobranchus</taxon>
    </lineage>
</organism>
<feature type="transmembrane region" description="Helical" evidence="7">
    <location>
        <begin position="402"/>
        <end position="421"/>
    </location>
</feature>
<dbReference type="AlphaFoldDB" id="A0AAV4DVQ1"/>
<keyword evidence="5 7" id="KW-0472">Membrane</keyword>
<dbReference type="PANTHER" id="PTHR43385:SF1">
    <property type="entry name" value="RIBOFLAVIN TRANSPORTER RIBJ"/>
    <property type="match status" value="1"/>
</dbReference>
<dbReference type="PANTHER" id="PTHR43385">
    <property type="entry name" value="RIBOFLAVIN TRANSPORTER RIBJ"/>
    <property type="match status" value="1"/>
</dbReference>
<evidence type="ECO:0000313" key="9">
    <source>
        <dbReference type="Proteomes" id="UP000735302"/>
    </source>
</evidence>
<dbReference type="SUPFAM" id="SSF103473">
    <property type="entry name" value="MFS general substrate transporter"/>
    <property type="match status" value="1"/>
</dbReference>
<dbReference type="GO" id="GO:0022857">
    <property type="term" value="F:transmembrane transporter activity"/>
    <property type="evidence" value="ECO:0007669"/>
    <property type="project" value="InterPro"/>
</dbReference>
<feature type="transmembrane region" description="Helical" evidence="7">
    <location>
        <begin position="176"/>
        <end position="195"/>
    </location>
</feature>
<feature type="transmembrane region" description="Helical" evidence="7">
    <location>
        <begin position="87"/>
        <end position="109"/>
    </location>
</feature>
<dbReference type="Gene3D" id="1.20.1250.20">
    <property type="entry name" value="MFS general substrate transporter like domains"/>
    <property type="match status" value="2"/>
</dbReference>
<evidence type="ECO:0000256" key="5">
    <source>
        <dbReference type="ARBA" id="ARBA00023136"/>
    </source>
</evidence>
<comment type="subcellular location">
    <subcellularLocation>
        <location evidence="1">Membrane</location>
        <topology evidence="1">Multi-pass membrane protein</topology>
    </subcellularLocation>
</comment>
<evidence type="ECO:0000256" key="1">
    <source>
        <dbReference type="ARBA" id="ARBA00004141"/>
    </source>
</evidence>
<evidence type="ECO:0000256" key="4">
    <source>
        <dbReference type="ARBA" id="ARBA00022989"/>
    </source>
</evidence>
<dbReference type="InterPro" id="IPR036259">
    <property type="entry name" value="MFS_trans_sf"/>
</dbReference>
<keyword evidence="9" id="KW-1185">Reference proteome</keyword>
<dbReference type="EMBL" id="BLXT01008384">
    <property type="protein sequence ID" value="GFO48201.1"/>
    <property type="molecule type" value="Genomic_DNA"/>
</dbReference>
<evidence type="ECO:0000256" key="3">
    <source>
        <dbReference type="ARBA" id="ARBA00022692"/>
    </source>
</evidence>
<evidence type="ECO:0000313" key="8">
    <source>
        <dbReference type="EMBL" id="GFO48201.1"/>
    </source>
</evidence>
<comment type="caution">
    <text evidence="8">The sequence shown here is derived from an EMBL/GenBank/DDBJ whole genome shotgun (WGS) entry which is preliminary data.</text>
</comment>
<reference evidence="8 9" key="1">
    <citation type="journal article" date="2021" name="Elife">
        <title>Chloroplast acquisition without the gene transfer in kleptoplastic sea slugs, Plakobranchus ocellatus.</title>
        <authorList>
            <person name="Maeda T."/>
            <person name="Takahashi S."/>
            <person name="Yoshida T."/>
            <person name="Shimamura S."/>
            <person name="Takaki Y."/>
            <person name="Nagai Y."/>
            <person name="Toyoda A."/>
            <person name="Suzuki Y."/>
            <person name="Arimoto A."/>
            <person name="Ishii H."/>
            <person name="Satoh N."/>
            <person name="Nishiyama T."/>
            <person name="Hasebe M."/>
            <person name="Maruyama T."/>
            <person name="Minagawa J."/>
            <person name="Obokata J."/>
            <person name="Shigenobu S."/>
        </authorList>
    </citation>
    <scope>NUCLEOTIDE SEQUENCE [LARGE SCALE GENOMIC DNA]</scope>
</reference>
<feature type="transmembrane region" description="Helical" evidence="7">
    <location>
        <begin position="305"/>
        <end position="325"/>
    </location>
</feature>
<gene>
    <name evidence="8" type="ORF">PoB_007470600</name>
</gene>
<feature type="region of interest" description="Disordered" evidence="6">
    <location>
        <begin position="196"/>
        <end position="222"/>
    </location>
</feature>
<name>A0AAV4DVQ1_9GAST</name>
<dbReference type="InterPro" id="IPR011701">
    <property type="entry name" value="MFS"/>
</dbReference>
<dbReference type="GO" id="GO:0016020">
    <property type="term" value="C:membrane"/>
    <property type="evidence" value="ECO:0007669"/>
    <property type="project" value="UniProtKB-SubCell"/>
</dbReference>
<evidence type="ECO:0000256" key="2">
    <source>
        <dbReference type="ARBA" id="ARBA00022448"/>
    </source>
</evidence>
<feature type="transmembrane region" description="Helical" evidence="7">
    <location>
        <begin position="380"/>
        <end position="396"/>
    </location>
</feature>
<feature type="transmembrane region" description="Helical" evidence="7">
    <location>
        <begin position="441"/>
        <end position="462"/>
    </location>
</feature>
<sequence length="493" mass="54945">MAQFSFIWFYGNLSAYTDSYFRFSCYPECLDCNSQWVISLYVAGNFPGAFMVKSMTNRFGLKWTGIIAMVMANTALLGSAWSLQYSVAWTAVIYGTLLGTAAGITASVSMQVISGWAPERAAFFMATSTGMATMLSVLQNQIITAYVNPENLKPDAQIGPKTYFSQPEILDRVPDVVVILGAMTFGLQALGYLLTKTPPTRSKDSPNKMDDSLEVTNSNTDKDEERIPFEHANDLSSLEINHAVKHYGANVQTCKEIDLKEDSKTETRNISCINNCRNSVVQIDDERASKDIRMKELRSYTPKEMIRSPVFYALFFFGMALQHSLLLKSNFYKKFGLLYIRNDKYLTLVGTLIPITSSSSRIVIGTLLDKSILSFKDATMFGLSLNCVMCAFWYIAPQVNDILYMFVVLSLAAAQSLYYVVIPSAPLRLFGPNHISSNYGLVLSCTFIISFLTPVVNTALLHALGWQWVFNSGAIFSLLVLCLVALTKFNTQQ</sequence>
<evidence type="ECO:0000256" key="7">
    <source>
        <dbReference type="SAM" id="Phobius"/>
    </source>
</evidence>
<keyword evidence="2" id="KW-0813">Transport</keyword>
<dbReference type="Proteomes" id="UP000735302">
    <property type="component" value="Unassembled WGS sequence"/>
</dbReference>
<keyword evidence="4 7" id="KW-1133">Transmembrane helix</keyword>
<proteinExistence type="predicted"/>
<feature type="transmembrane region" description="Helical" evidence="7">
    <location>
        <begin position="468"/>
        <end position="487"/>
    </location>
</feature>
<accession>A0AAV4DVQ1</accession>
<feature type="transmembrane region" description="Helical" evidence="7">
    <location>
        <begin position="61"/>
        <end position="81"/>
    </location>
</feature>
<evidence type="ECO:0000256" key="6">
    <source>
        <dbReference type="SAM" id="MobiDB-lite"/>
    </source>
</evidence>
<dbReference type="InterPro" id="IPR052983">
    <property type="entry name" value="MFS_Riboflavin_Transporter"/>
</dbReference>